<protein>
    <submittedName>
        <fullName evidence="1">Uncharacterized protein</fullName>
    </submittedName>
</protein>
<dbReference type="AlphaFoldDB" id="A0A2P2M327"/>
<name>A0A2P2M327_RHIMU</name>
<reference evidence="1" key="1">
    <citation type="submission" date="2018-02" db="EMBL/GenBank/DDBJ databases">
        <title>Rhizophora mucronata_Transcriptome.</title>
        <authorList>
            <person name="Meera S.P."/>
            <person name="Sreeshan A."/>
            <person name="Augustine A."/>
        </authorList>
    </citation>
    <scope>NUCLEOTIDE SEQUENCE</scope>
    <source>
        <tissue evidence="1">Leaf</tissue>
    </source>
</reference>
<proteinExistence type="predicted"/>
<organism evidence="1">
    <name type="scientific">Rhizophora mucronata</name>
    <name type="common">Asiatic mangrove</name>
    <dbReference type="NCBI Taxonomy" id="61149"/>
    <lineage>
        <taxon>Eukaryota</taxon>
        <taxon>Viridiplantae</taxon>
        <taxon>Streptophyta</taxon>
        <taxon>Embryophyta</taxon>
        <taxon>Tracheophyta</taxon>
        <taxon>Spermatophyta</taxon>
        <taxon>Magnoliopsida</taxon>
        <taxon>eudicotyledons</taxon>
        <taxon>Gunneridae</taxon>
        <taxon>Pentapetalae</taxon>
        <taxon>rosids</taxon>
        <taxon>fabids</taxon>
        <taxon>Malpighiales</taxon>
        <taxon>Rhizophoraceae</taxon>
        <taxon>Rhizophora</taxon>
    </lineage>
</organism>
<evidence type="ECO:0000313" key="1">
    <source>
        <dbReference type="EMBL" id="MBX24622.1"/>
    </source>
</evidence>
<dbReference type="EMBL" id="GGEC01044138">
    <property type="protein sequence ID" value="MBX24622.1"/>
    <property type="molecule type" value="Transcribed_RNA"/>
</dbReference>
<accession>A0A2P2M327</accession>
<sequence length="20" mass="2337">MMSSHRVAVQLLKLLKRVNL</sequence>